<dbReference type="EMBL" id="VIBQ01000045">
    <property type="protein sequence ID" value="KAB8477453.1"/>
    <property type="molecule type" value="Genomic_DNA"/>
</dbReference>
<name>A0A5N6L0P1_9ROSI</name>
<gene>
    <name evidence="1" type="ORF">FH972_025319</name>
</gene>
<reference evidence="1 2" key="1">
    <citation type="submission" date="2019-06" db="EMBL/GenBank/DDBJ databases">
        <title>A chromosomal-level reference genome of Carpinus fangiana (Coryloideae, Betulaceae).</title>
        <authorList>
            <person name="Yang X."/>
            <person name="Wang Z."/>
            <person name="Zhang L."/>
            <person name="Hao G."/>
            <person name="Liu J."/>
            <person name="Yang Y."/>
        </authorList>
    </citation>
    <scope>NUCLEOTIDE SEQUENCE [LARGE SCALE GENOMIC DNA]</scope>
    <source>
        <strain evidence="1">Cfa_2016G</strain>
        <tissue evidence="1">Leaf</tissue>
    </source>
</reference>
<sequence>MTNPACIFTTGVKGVMQPASSMLGLGKRKGKDLLRRRRRRVSPRGFLNPEKKGTSSYTRNCYVQFPTATHTLAISLEESSSPFIRHSTHSGTPEHCSFGLSIPVAALFSSTSPLQLTAYADAALLRKGRLP</sequence>
<keyword evidence="2" id="KW-1185">Reference proteome</keyword>
<protein>
    <submittedName>
        <fullName evidence="1">Uncharacterized protein</fullName>
    </submittedName>
</protein>
<evidence type="ECO:0000313" key="2">
    <source>
        <dbReference type="Proteomes" id="UP000327013"/>
    </source>
</evidence>
<dbReference type="Proteomes" id="UP000327013">
    <property type="component" value="Unassembled WGS sequence"/>
</dbReference>
<organism evidence="1 2">
    <name type="scientific">Carpinus fangiana</name>
    <dbReference type="NCBI Taxonomy" id="176857"/>
    <lineage>
        <taxon>Eukaryota</taxon>
        <taxon>Viridiplantae</taxon>
        <taxon>Streptophyta</taxon>
        <taxon>Embryophyta</taxon>
        <taxon>Tracheophyta</taxon>
        <taxon>Spermatophyta</taxon>
        <taxon>Magnoliopsida</taxon>
        <taxon>eudicotyledons</taxon>
        <taxon>Gunneridae</taxon>
        <taxon>Pentapetalae</taxon>
        <taxon>rosids</taxon>
        <taxon>fabids</taxon>
        <taxon>Fagales</taxon>
        <taxon>Betulaceae</taxon>
        <taxon>Carpinus</taxon>
    </lineage>
</organism>
<accession>A0A5N6L0P1</accession>
<evidence type="ECO:0000313" key="1">
    <source>
        <dbReference type="EMBL" id="KAB8477453.1"/>
    </source>
</evidence>
<dbReference type="AlphaFoldDB" id="A0A5N6L0P1"/>
<comment type="caution">
    <text evidence="1">The sequence shown here is derived from an EMBL/GenBank/DDBJ whole genome shotgun (WGS) entry which is preliminary data.</text>
</comment>
<proteinExistence type="predicted"/>